<proteinExistence type="predicted"/>
<name>F0WDK0_9STRA</name>
<dbReference type="EMBL" id="FR824112">
    <property type="protein sequence ID" value="CCA19274.1"/>
    <property type="molecule type" value="Genomic_DNA"/>
</dbReference>
<reference evidence="1" key="1">
    <citation type="journal article" date="2011" name="PLoS Biol.">
        <title>Gene gain and loss during evolution of obligate parasitism in the white rust pathogen of Arabidopsis thaliana.</title>
        <authorList>
            <person name="Kemen E."/>
            <person name="Gardiner A."/>
            <person name="Schultz-Larsen T."/>
            <person name="Kemen A.C."/>
            <person name="Balmuth A.L."/>
            <person name="Robert-Seilaniantz A."/>
            <person name="Bailey K."/>
            <person name="Holub E."/>
            <person name="Studholme D.J."/>
            <person name="Maclean D."/>
            <person name="Jones J.D."/>
        </authorList>
    </citation>
    <scope>NUCLEOTIDE SEQUENCE</scope>
</reference>
<organism evidence="1">
    <name type="scientific">Albugo laibachii Nc14</name>
    <dbReference type="NCBI Taxonomy" id="890382"/>
    <lineage>
        <taxon>Eukaryota</taxon>
        <taxon>Sar</taxon>
        <taxon>Stramenopiles</taxon>
        <taxon>Oomycota</taxon>
        <taxon>Peronosporomycetes</taxon>
        <taxon>Albuginales</taxon>
        <taxon>Albuginaceae</taxon>
        <taxon>Albugo</taxon>
    </lineage>
</organism>
<sequence length="156" mass="17897">MASFTAVGWRSFVLNVDIVAAIIDLWFDDRAFGCIWKLVALIQRRIPRLAIRIRATAFGPDCRVSTSFPYLILACGIYIEDPRHRAKYNTATNRARIEVTSRYAVRVLIDKCVRDTLRHLRTLLAAFPWIYSTQGSEIVSIKINVDFLLGTFTWTL</sequence>
<gene>
    <name evidence="1" type="primary">AlNc14C67G4720</name>
    <name evidence="1" type="ORF">ALNC14_054170</name>
</gene>
<dbReference type="AlphaFoldDB" id="F0WDK0"/>
<accession>F0WDK0</accession>
<dbReference type="HOGENOM" id="CLU_1689934_0_0_1"/>
<protein>
    <submittedName>
        <fullName evidence="1">AlNc14C67G4720 protein</fullName>
    </submittedName>
</protein>
<evidence type="ECO:0000313" key="1">
    <source>
        <dbReference type="EMBL" id="CCA19274.1"/>
    </source>
</evidence>
<reference evidence="1" key="2">
    <citation type="submission" date="2011-02" db="EMBL/GenBank/DDBJ databases">
        <authorList>
            <person name="MacLean D."/>
        </authorList>
    </citation>
    <scope>NUCLEOTIDE SEQUENCE</scope>
</reference>